<feature type="domain" description="Death" evidence="1">
    <location>
        <begin position="301"/>
        <end position="374"/>
    </location>
</feature>
<dbReference type="CDD" id="cd01670">
    <property type="entry name" value="Death"/>
    <property type="match status" value="1"/>
</dbReference>
<protein>
    <recommendedName>
        <fullName evidence="1">Death domain-containing protein</fullName>
    </recommendedName>
</protein>
<accession>A0ABP0GQ68</accession>
<comment type="caution">
    <text evidence="2">The sequence shown here is derived from an EMBL/GenBank/DDBJ whole genome shotgun (WGS) entry which is preliminary data.</text>
</comment>
<evidence type="ECO:0000259" key="1">
    <source>
        <dbReference type="PROSITE" id="PS50017"/>
    </source>
</evidence>
<proteinExistence type="predicted"/>
<reference evidence="2 3" key="1">
    <citation type="submission" date="2024-02" db="EMBL/GenBank/DDBJ databases">
        <authorList>
            <person name="Daric V."/>
            <person name="Darras S."/>
        </authorList>
    </citation>
    <scope>NUCLEOTIDE SEQUENCE [LARGE SCALE GENOMIC DNA]</scope>
</reference>
<evidence type="ECO:0000313" key="2">
    <source>
        <dbReference type="EMBL" id="CAK8692385.1"/>
    </source>
</evidence>
<dbReference type="InterPro" id="IPR011029">
    <property type="entry name" value="DEATH-like_dom_sf"/>
</dbReference>
<dbReference type="PROSITE" id="PS50017">
    <property type="entry name" value="DEATH_DOMAIN"/>
    <property type="match status" value="1"/>
</dbReference>
<sequence length="375" mass="42418">MSNATTSSTVQNSRSKKRVTKSIAVPISHYGRVAGWPSGGAYMVVSPVMVPYVQAPVHYANGKGKTEMSSPSTVKVRYVPAYTYTPCQPAPYVYRKAMPVQYCYQSGSHATQYVYQKSMSLRQAYVSALAPTTGYVLSSEVSQKSRSDLNPLSRPYTPPSRLKPCTCEQNENENVECPRHPKRRSSDCSSPDNCYDDTFSEITSRGPTPIGGTCPYCRKEKNWSTLSDTDSGVEGESDDEAWCTCYEDLKNKWRCISPSSSENDGDEDYCDLRLPKEDETEISDNTSRLIDFVCEHLASHEWRTVARELGVCDVVIQSIEYDMYDSFRDQMKYVFSYWARSEVDFTDSERRRLMSVALSEIGRKDLIEKLDTEEV</sequence>
<dbReference type="Proteomes" id="UP001642483">
    <property type="component" value="Unassembled WGS sequence"/>
</dbReference>
<organism evidence="2 3">
    <name type="scientific">Clavelina lepadiformis</name>
    <name type="common">Light-bulb sea squirt</name>
    <name type="synonym">Ascidia lepadiformis</name>
    <dbReference type="NCBI Taxonomy" id="159417"/>
    <lineage>
        <taxon>Eukaryota</taxon>
        <taxon>Metazoa</taxon>
        <taxon>Chordata</taxon>
        <taxon>Tunicata</taxon>
        <taxon>Ascidiacea</taxon>
        <taxon>Aplousobranchia</taxon>
        <taxon>Clavelinidae</taxon>
        <taxon>Clavelina</taxon>
    </lineage>
</organism>
<dbReference type="EMBL" id="CAWYQH010000130">
    <property type="protein sequence ID" value="CAK8692385.1"/>
    <property type="molecule type" value="Genomic_DNA"/>
</dbReference>
<dbReference type="Gene3D" id="1.10.533.10">
    <property type="entry name" value="Death Domain, Fas"/>
    <property type="match status" value="1"/>
</dbReference>
<evidence type="ECO:0000313" key="3">
    <source>
        <dbReference type="Proteomes" id="UP001642483"/>
    </source>
</evidence>
<dbReference type="SUPFAM" id="SSF47986">
    <property type="entry name" value="DEATH domain"/>
    <property type="match status" value="1"/>
</dbReference>
<dbReference type="Pfam" id="PF00531">
    <property type="entry name" value="Death"/>
    <property type="match status" value="1"/>
</dbReference>
<name>A0ABP0GQ68_CLALP</name>
<gene>
    <name evidence="2" type="ORF">CVLEPA_LOCUS25657</name>
</gene>
<dbReference type="InterPro" id="IPR000488">
    <property type="entry name" value="Death_dom"/>
</dbReference>
<keyword evidence="3" id="KW-1185">Reference proteome</keyword>